<dbReference type="Proteomes" id="UP000001064">
    <property type="component" value="Unassembled WGS sequence"/>
</dbReference>
<feature type="coiled-coil region" evidence="2">
    <location>
        <begin position="257"/>
        <end position="284"/>
    </location>
</feature>
<dbReference type="GeneID" id="10504623"/>
<dbReference type="VEuPathDB" id="AmoebaDB:DICPUDRAFT_154763"/>
<dbReference type="OrthoDB" id="2386367at2759"/>
<feature type="domain" description="AIG1-type G" evidence="3">
    <location>
        <begin position="6"/>
        <end position="159"/>
    </location>
</feature>
<name>F0ZS71_DICPU</name>
<keyword evidence="2" id="KW-0175">Coiled coil</keyword>
<dbReference type="AlphaFoldDB" id="F0ZS71"/>
<evidence type="ECO:0000313" key="4">
    <source>
        <dbReference type="EMBL" id="EGC33227.1"/>
    </source>
</evidence>
<dbReference type="CDD" id="cd00882">
    <property type="entry name" value="Ras_like_GTPase"/>
    <property type="match status" value="1"/>
</dbReference>
<dbReference type="PANTHER" id="PTHR32046:SF12">
    <property type="entry name" value="AIG1-TYPE G DOMAIN-CONTAINING PROTEIN"/>
    <property type="match status" value="1"/>
</dbReference>
<proteinExistence type="predicted"/>
<dbReference type="Gene3D" id="3.40.50.300">
    <property type="entry name" value="P-loop containing nucleotide triphosphate hydrolases"/>
    <property type="match status" value="1"/>
</dbReference>
<dbReference type="RefSeq" id="XP_003290267.1">
    <property type="nucleotide sequence ID" value="XM_003290219.1"/>
</dbReference>
<organism evidence="4 5">
    <name type="scientific">Dictyostelium purpureum</name>
    <name type="common">Slime mold</name>
    <dbReference type="NCBI Taxonomy" id="5786"/>
    <lineage>
        <taxon>Eukaryota</taxon>
        <taxon>Amoebozoa</taxon>
        <taxon>Evosea</taxon>
        <taxon>Eumycetozoa</taxon>
        <taxon>Dictyostelia</taxon>
        <taxon>Dictyosteliales</taxon>
        <taxon>Dictyosteliaceae</taxon>
        <taxon>Dictyostelium</taxon>
    </lineage>
</organism>
<protein>
    <recommendedName>
        <fullName evidence="3">AIG1-type G domain-containing protein</fullName>
    </recommendedName>
</protein>
<keyword evidence="1" id="KW-0547">Nucleotide-binding</keyword>
<reference evidence="5" key="1">
    <citation type="journal article" date="2011" name="Genome Biol.">
        <title>Comparative genomics of the social amoebae Dictyostelium discoideum and Dictyostelium purpureum.</title>
        <authorList>
            <consortium name="US DOE Joint Genome Institute (JGI-PGF)"/>
            <person name="Sucgang R."/>
            <person name="Kuo A."/>
            <person name="Tian X."/>
            <person name="Salerno W."/>
            <person name="Parikh A."/>
            <person name="Feasley C.L."/>
            <person name="Dalin E."/>
            <person name="Tu H."/>
            <person name="Huang E."/>
            <person name="Barry K."/>
            <person name="Lindquist E."/>
            <person name="Shapiro H."/>
            <person name="Bruce D."/>
            <person name="Schmutz J."/>
            <person name="Salamov A."/>
            <person name="Fey P."/>
            <person name="Gaudet P."/>
            <person name="Anjard C."/>
            <person name="Babu M.M."/>
            <person name="Basu S."/>
            <person name="Bushmanova Y."/>
            <person name="van der Wel H."/>
            <person name="Katoh-Kurasawa M."/>
            <person name="Dinh C."/>
            <person name="Coutinho P.M."/>
            <person name="Saito T."/>
            <person name="Elias M."/>
            <person name="Schaap P."/>
            <person name="Kay R.R."/>
            <person name="Henrissat B."/>
            <person name="Eichinger L."/>
            <person name="Rivero F."/>
            <person name="Putnam N.H."/>
            <person name="West C.M."/>
            <person name="Loomis W.F."/>
            <person name="Chisholm R.L."/>
            <person name="Shaulsky G."/>
            <person name="Strassmann J.E."/>
            <person name="Queller D.C."/>
            <person name="Kuspa A."/>
            <person name="Grigoriev I.V."/>
        </authorList>
    </citation>
    <scope>NUCLEOTIDE SEQUENCE [LARGE SCALE GENOMIC DNA]</scope>
    <source>
        <strain evidence="5">QSDP1</strain>
    </source>
</reference>
<dbReference type="Pfam" id="PF04548">
    <property type="entry name" value="AIG1"/>
    <property type="match status" value="1"/>
</dbReference>
<dbReference type="InterPro" id="IPR006703">
    <property type="entry name" value="G_AIG1"/>
</dbReference>
<dbReference type="SUPFAM" id="SSF52540">
    <property type="entry name" value="P-loop containing nucleoside triphosphate hydrolases"/>
    <property type="match status" value="1"/>
</dbReference>
<dbReference type="InParanoid" id="F0ZS71"/>
<dbReference type="InterPro" id="IPR027417">
    <property type="entry name" value="P-loop_NTPase"/>
</dbReference>
<evidence type="ECO:0000256" key="2">
    <source>
        <dbReference type="SAM" id="Coils"/>
    </source>
</evidence>
<sequence>MSNTFSILVIGETGCGKSTLINTITNYFLGGKIPDNIKVAIKTKFFDATENFKSNENDSNDRTKSQTDSCNIYSFKKDSKTFVFIDTPGLSDTRGIKQDDINIGKIMDSAENCLNLSAVLIVINGSVPRMTINLQNVITRLRGSIPDSLLNNIIIVFTNCYSYDRNFEIESLEFEVNTDNIFHMKNSAFSKDKKEWDDFCIKKLKEEFRDSFITIEKLLEVVSKLSPVSTKDFGEMKQHRNTIKTTLHKAKVDIGNLQKLQDSLESYQSQLDKANNDVESFKNFTKTNKVVSNELKDAPYHSTICSECNHVCHDNCGLEEIITKGGNDFLHCYAMSGGNTCTICPSKCSYTVHYHDKKTMVRVEKTVEEEIKDLKDKYNESSQLSTKFSGEISSISDAKNLTYAALKNMTTEIVSSCKKLKKLCSGFNLIDELQITLSQMEAEAKKSKSFDAKKSAEEMIRVIREICETLSKESELKSKKKNISINESKIKKNKIFKDNEKEKIQCDCLTCGEAFYLEKKSFDYILEKKGKPECQKCLKSNNNTSNSNKESNKGTTQEKIKKVICSSCKNSFSIPKDNFKKITNQGEPLLCNKCIFKGYNIPKQKNRNNETKQKKINCNECKKDSYLDIEKYEELKNKHGKNIRCKSCHDKITQQIHSKDLLSPLLLSF</sequence>
<evidence type="ECO:0000259" key="3">
    <source>
        <dbReference type="Pfam" id="PF04548"/>
    </source>
</evidence>
<evidence type="ECO:0000313" key="5">
    <source>
        <dbReference type="Proteomes" id="UP000001064"/>
    </source>
</evidence>
<dbReference type="EMBL" id="GL871152">
    <property type="protein sequence ID" value="EGC33227.1"/>
    <property type="molecule type" value="Genomic_DNA"/>
</dbReference>
<dbReference type="eggNOG" id="ENOG502QTS0">
    <property type="taxonomic scope" value="Eukaryota"/>
</dbReference>
<dbReference type="GO" id="GO:0005525">
    <property type="term" value="F:GTP binding"/>
    <property type="evidence" value="ECO:0007669"/>
    <property type="project" value="InterPro"/>
</dbReference>
<evidence type="ECO:0000256" key="1">
    <source>
        <dbReference type="ARBA" id="ARBA00022741"/>
    </source>
</evidence>
<dbReference type="KEGG" id="dpp:DICPUDRAFT_154763"/>
<dbReference type="STRING" id="5786.F0ZS71"/>
<keyword evidence="5" id="KW-1185">Reference proteome</keyword>
<dbReference type="OMA" id="VARIWSN"/>
<dbReference type="PANTHER" id="PTHR32046">
    <property type="entry name" value="G DOMAIN-CONTAINING PROTEIN"/>
    <property type="match status" value="1"/>
</dbReference>
<gene>
    <name evidence="4" type="ORF">DICPUDRAFT_154763</name>
</gene>
<accession>F0ZS71</accession>